<dbReference type="Pfam" id="PF01734">
    <property type="entry name" value="Patatin"/>
    <property type="match status" value="1"/>
</dbReference>
<dbReference type="PANTHER" id="PTHR24185">
    <property type="entry name" value="CALCIUM-INDEPENDENT PHOSPHOLIPASE A2-GAMMA"/>
    <property type="match status" value="1"/>
</dbReference>
<reference evidence="7" key="1">
    <citation type="submission" date="2022-10" db="EMBL/GenBank/DDBJ databases">
        <title>Culturing micro-colonial fungi from biological soil crusts in the Mojave desert and describing Neophaeococcomyces mojavensis, and introducing the new genera and species Taxawa tesnikishii.</title>
        <authorList>
            <person name="Kurbessoian T."/>
            <person name="Stajich J.E."/>
        </authorList>
    </citation>
    <scope>NUCLEOTIDE SEQUENCE</scope>
    <source>
        <strain evidence="7">TK_1</strain>
    </source>
</reference>
<evidence type="ECO:0000256" key="2">
    <source>
        <dbReference type="ARBA" id="ARBA00022963"/>
    </source>
</evidence>
<evidence type="ECO:0000256" key="1">
    <source>
        <dbReference type="ARBA" id="ARBA00022801"/>
    </source>
</evidence>
<evidence type="ECO:0000256" key="5">
    <source>
        <dbReference type="SAM" id="MobiDB-lite"/>
    </source>
</evidence>
<keyword evidence="1 4" id="KW-0378">Hydrolase</keyword>
<keyword evidence="8" id="KW-1185">Reference proteome</keyword>
<dbReference type="SUPFAM" id="SSF52151">
    <property type="entry name" value="FabD/lysophospholipase-like"/>
    <property type="match status" value="1"/>
</dbReference>
<accession>A0ABQ9NG19</accession>
<dbReference type="Proteomes" id="UP001172684">
    <property type="component" value="Unassembled WGS sequence"/>
</dbReference>
<feature type="active site" description="Proton acceptor" evidence="4">
    <location>
        <position position="202"/>
    </location>
</feature>
<feature type="short sequence motif" description="GXGXXG" evidence="4">
    <location>
        <begin position="12"/>
        <end position="17"/>
    </location>
</feature>
<keyword evidence="3 4" id="KW-0443">Lipid metabolism</keyword>
<comment type="caution">
    <text evidence="4">Lacks conserved residue(s) required for the propagation of feature annotation.</text>
</comment>
<dbReference type="PANTHER" id="PTHR24185:SF1">
    <property type="entry name" value="CALCIUM-INDEPENDENT PHOSPHOLIPASE A2-GAMMA"/>
    <property type="match status" value="1"/>
</dbReference>
<dbReference type="InterPro" id="IPR002641">
    <property type="entry name" value="PNPLA_dom"/>
</dbReference>
<gene>
    <name evidence="7" type="ORF">H2201_008664</name>
</gene>
<comment type="caution">
    <text evidence="7">The sequence shown here is derived from an EMBL/GenBank/DDBJ whole genome shotgun (WGS) entry which is preliminary data.</text>
</comment>
<evidence type="ECO:0000313" key="7">
    <source>
        <dbReference type="EMBL" id="KAJ9656038.1"/>
    </source>
</evidence>
<feature type="active site" description="Nucleophile" evidence="4">
    <location>
        <position position="54"/>
    </location>
</feature>
<dbReference type="PROSITE" id="PS51635">
    <property type="entry name" value="PNPLA"/>
    <property type="match status" value="1"/>
</dbReference>
<proteinExistence type="predicted"/>
<evidence type="ECO:0000313" key="8">
    <source>
        <dbReference type="Proteomes" id="UP001172684"/>
    </source>
</evidence>
<organism evidence="7 8">
    <name type="scientific">Coniosporium apollinis</name>
    <dbReference type="NCBI Taxonomy" id="61459"/>
    <lineage>
        <taxon>Eukaryota</taxon>
        <taxon>Fungi</taxon>
        <taxon>Dikarya</taxon>
        <taxon>Ascomycota</taxon>
        <taxon>Pezizomycotina</taxon>
        <taxon>Dothideomycetes</taxon>
        <taxon>Dothideomycetes incertae sedis</taxon>
        <taxon>Coniosporium</taxon>
    </lineage>
</organism>
<sequence length="374" mass="40708">MSRPRRVLSFDGGGIRGVSSLIILQRIMEEIRDKNELPEVPRPCDYFDLIGGTSTGGLIAIMLGRLGMSVKDCIAAYKEMAEKAFVPKRYIYLPAPPNGVYSATALKQAIIEVVKTQCKEGACKEGGCSHGEMDFRKEGCTRTVVLAITKDDLDASPTLFKTYDRSDELTGCKIWEVARATSAATTFFKSIKCGQNDIEYIDAGFGYNNPCEILLAEARTVFGLSANSRTFVLSIGTGLGGPVSVINSRLAIIKALKKMATSSARAAESMDRQLSHDMYYRFNVSKGLSEVSLADWTKKSKIASHTSNYLRDQSQVRRIEKCADNLRIPTVQPAEESGRIGDQEAENGAAEADRAELAGNGNEPGEFEGARAAQ</sequence>
<evidence type="ECO:0000259" key="6">
    <source>
        <dbReference type="PROSITE" id="PS51635"/>
    </source>
</evidence>
<feature type="short sequence motif" description="GXSXG" evidence="4">
    <location>
        <begin position="52"/>
        <end position="56"/>
    </location>
</feature>
<feature type="domain" description="PNPLA" evidence="6">
    <location>
        <begin position="8"/>
        <end position="215"/>
    </location>
</feature>
<dbReference type="Gene3D" id="3.40.1090.10">
    <property type="entry name" value="Cytosolic phospholipase A2 catalytic domain"/>
    <property type="match status" value="1"/>
</dbReference>
<keyword evidence="2 4" id="KW-0442">Lipid degradation</keyword>
<dbReference type="EMBL" id="JAPDRL010000140">
    <property type="protein sequence ID" value="KAJ9656038.1"/>
    <property type="molecule type" value="Genomic_DNA"/>
</dbReference>
<dbReference type="InterPro" id="IPR016035">
    <property type="entry name" value="Acyl_Trfase/lysoPLipase"/>
</dbReference>
<protein>
    <recommendedName>
        <fullName evidence="6">PNPLA domain-containing protein</fullName>
    </recommendedName>
</protein>
<dbReference type="CDD" id="cd07216">
    <property type="entry name" value="Pat17_PNPLA8_PNPLA9_like3"/>
    <property type="match status" value="1"/>
</dbReference>
<feature type="region of interest" description="Disordered" evidence="5">
    <location>
        <begin position="332"/>
        <end position="374"/>
    </location>
</feature>
<name>A0ABQ9NG19_9PEZI</name>
<evidence type="ECO:0000256" key="4">
    <source>
        <dbReference type="PROSITE-ProRule" id="PRU01161"/>
    </source>
</evidence>
<evidence type="ECO:0000256" key="3">
    <source>
        <dbReference type="ARBA" id="ARBA00023098"/>
    </source>
</evidence>